<evidence type="ECO:0000313" key="1">
    <source>
        <dbReference type="EMBL" id="WAH64361.1"/>
    </source>
</evidence>
<dbReference type="EMBL" id="CP107241">
    <property type="protein sequence ID" value="WAH64361.1"/>
    <property type="molecule type" value="Genomic_DNA"/>
</dbReference>
<name>A0AA47ES70_9XANT</name>
<gene>
    <name evidence="1" type="ORF">OEG85_23745</name>
</gene>
<evidence type="ECO:0000313" key="2">
    <source>
        <dbReference type="Proteomes" id="UP001164737"/>
    </source>
</evidence>
<proteinExistence type="predicted"/>
<dbReference type="RefSeq" id="WP_268213365.1">
    <property type="nucleotide sequence ID" value="NZ_CP107241.1"/>
</dbReference>
<protein>
    <submittedName>
        <fullName evidence="1">Uncharacterized protein</fullName>
    </submittedName>
</protein>
<accession>A0AA47ES70</accession>
<organism evidence="1 2">
    <name type="scientific">Xanthomonas hortorum</name>
    <dbReference type="NCBI Taxonomy" id="56454"/>
    <lineage>
        <taxon>Bacteria</taxon>
        <taxon>Pseudomonadati</taxon>
        <taxon>Pseudomonadota</taxon>
        <taxon>Gammaproteobacteria</taxon>
        <taxon>Lysobacterales</taxon>
        <taxon>Lysobacteraceae</taxon>
        <taxon>Xanthomonas</taxon>
    </lineage>
</organism>
<dbReference type="AlphaFoldDB" id="A0AA47ES70"/>
<dbReference type="Proteomes" id="UP001164737">
    <property type="component" value="Chromosome"/>
</dbReference>
<sequence length="99" mass="11441">MKTNALQTRQIVSTTSLRDAVWISEANTAMSTAHIKHRSRLRLYEVLGGLQFPVMPPKFGRLLELQEYPNAYIWMWRKMVLARAALMIQLTYSSTIKSL</sequence>
<reference evidence="1" key="1">
    <citation type="submission" date="2022-10" db="EMBL/GenBank/DDBJ databases">
        <title>Complete genome sequence resource for Xanthomonas hortorum isolated from Greek Oregano.</title>
        <authorList>
            <person name="Gonzalez-Tobon J."/>
            <person name="Helmann T.C."/>
            <person name="Daughtrey M."/>
            <person name="Stodghill P.V."/>
            <person name="Filiatrault M.J."/>
        </authorList>
    </citation>
    <scope>NUCLEOTIDE SEQUENCE</scope>
    <source>
        <strain evidence="1">Oregano 108</strain>
    </source>
</reference>